<name>A0A2U2BNP0_ALCFA</name>
<keyword evidence="4" id="KW-0843">Virulence</keyword>
<comment type="similarity">
    <text evidence="1">Belongs to the TrbE/VirB4 family.</text>
</comment>
<dbReference type="AlphaFoldDB" id="A0A2U2BNP0"/>
<keyword evidence="2" id="KW-0547">Nucleotide-binding</keyword>
<proteinExistence type="inferred from homology"/>
<dbReference type="InterPro" id="IPR004346">
    <property type="entry name" value="CagE_TrbE_VirB"/>
</dbReference>
<dbReference type="PANTHER" id="PTHR30121">
    <property type="entry name" value="UNCHARACTERIZED PROTEIN YJGR-RELATED"/>
    <property type="match status" value="1"/>
</dbReference>
<dbReference type="Pfam" id="PF03135">
    <property type="entry name" value="CagE_TrbE_VirB"/>
    <property type="match status" value="1"/>
</dbReference>
<accession>A0A2U2BNP0</accession>
<dbReference type="RefSeq" id="WP_109088322.1">
    <property type="nucleotide sequence ID" value="NZ_QEXO01000001.1"/>
</dbReference>
<organism evidence="8 9">
    <name type="scientific">Alcaligenes faecalis</name>
    <dbReference type="NCBI Taxonomy" id="511"/>
    <lineage>
        <taxon>Bacteria</taxon>
        <taxon>Pseudomonadati</taxon>
        <taxon>Pseudomonadota</taxon>
        <taxon>Betaproteobacteria</taxon>
        <taxon>Burkholderiales</taxon>
        <taxon>Alcaligenaceae</taxon>
        <taxon>Alcaligenes</taxon>
    </lineage>
</organism>
<evidence type="ECO:0000259" key="7">
    <source>
        <dbReference type="Pfam" id="PF19044"/>
    </source>
</evidence>
<evidence type="ECO:0000256" key="3">
    <source>
        <dbReference type="ARBA" id="ARBA00022840"/>
    </source>
</evidence>
<dbReference type="Proteomes" id="UP000245216">
    <property type="component" value="Unassembled WGS sequence"/>
</dbReference>
<dbReference type="Pfam" id="PF19044">
    <property type="entry name" value="P-loop_TraG"/>
    <property type="match status" value="1"/>
</dbReference>
<dbReference type="SUPFAM" id="SSF52540">
    <property type="entry name" value="P-loop containing nucleoside triphosphate hydrolases"/>
    <property type="match status" value="1"/>
</dbReference>
<reference evidence="8 9" key="2">
    <citation type="submission" date="2018-05" db="EMBL/GenBank/DDBJ databases">
        <authorList>
            <person name="Lanie J.A."/>
            <person name="Ng W.-L."/>
            <person name="Kazmierczak K.M."/>
            <person name="Andrzejewski T.M."/>
            <person name="Davidsen T.M."/>
            <person name="Wayne K.J."/>
            <person name="Tettelin H."/>
            <person name="Glass J.I."/>
            <person name="Rusch D."/>
            <person name="Podicherti R."/>
            <person name="Tsui H.-C.T."/>
            <person name="Winkler M.E."/>
        </authorList>
    </citation>
    <scope>NUCLEOTIDE SEQUENCE [LARGE SCALE GENOMIC DNA]</scope>
    <source>
        <strain evidence="8 9">YBY</strain>
    </source>
</reference>
<evidence type="ECO:0000256" key="4">
    <source>
        <dbReference type="ARBA" id="ARBA00023026"/>
    </source>
</evidence>
<dbReference type="Gene3D" id="3.40.50.300">
    <property type="entry name" value="P-loop containing nucleotide triphosphate hydrolases"/>
    <property type="match status" value="1"/>
</dbReference>
<dbReference type="GO" id="GO:0005524">
    <property type="term" value="F:ATP binding"/>
    <property type="evidence" value="ECO:0007669"/>
    <property type="project" value="UniProtKB-KW"/>
</dbReference>
<evidence type="ECO:0000256" key="1">
    <source>
        <dbReference type="ARBA" id="ARBA00006512"/>
    </source>
</evidence>
<dbReference type="InterPro" id="IPR051162">
    <property type="entry name" value="T4SS_component"/>
</dbReference>
<evidence type="ECO:0000256" key="2">
    <source>
        <dbReference type="ARBA" id="ARBA00022741"/>
    </source>
</evidence>
<feature type="domain" description="TraG P-loop" evidence="7">
    <location>
        <begin position="440"/>
        <end position="739"/>
    </location>
</feature>
<comment type="caution">
    <text evidence="8">The sequence shown here is derived from an EMBL/GenBank/DDBJ whole genome shotgun (WGS) entry which is preliminary data.</text>
</comment>
<evidence type="ECO:0000259" key="6">
    <source>
        <dbReference type="Pfam" id="PF03135"/>
    </source>
</evidence>
<reference evidence="8 9" key="1">
    <citation type="submission" date="2018-05" db="EMBL/GenBank/DDBJ databases">
        <title>Genome Sequence of an Efficient Indole-Degrading Bacterium, Alcaligenes sp.YBY.</title>
        <authorList>
            <person name="Yang B."/>
        </authorList>
    </citation>
    <scope>NUCLEOTIDE SEQUENCE [LARGE SCALE GENOMIC DNA]</scope>
    <source>
        <strain evidence="8 9">YBY</strain>
    </source>
</reference>
<dbReference type="InterPro" id="IPR018145">
    <property type="entry name" value="CagE_TrbE_VirB_cntrl_dom"/>
</dbReference>
<dbReference type="PANTHER" id="PTHR30121:SF12">
    <property type="entry name" value="TYPE IV SECRETION SYSTEM PROTEIN CAGE"/>
    <property type="match status" value="1"/>
</dbReference>
<evidence type="ECO:0000313" key="9">
    <source>
        <dbReference type="Proteomes" id="UP000245216"/>
    </source>
</evidence>
<evidence type="ECO:0000256" key="5">
    <source>
        <dbReference type="ARBA" id="ARBA00023635"/>
    </source>
</evidence>
<keyword evidence="3" id="KW-0067">ATP-binding</keyword>
<dbReference type="EMBL" id="QEXO01000001">
    <property type="protein sequence ID" value="PWE15622.1"/>
    <property type="molecule type" value="Genomic_DNA"/>
</dbReference>
<protein>
    <recommendedName>
        <fullName evidence="5">Type IV secretion system protein virB4</fullName>
    </recommendedName>
</protein>
<gene>
    <name evidence="8" type="ORF">DF183_02505</name>
</gene>
<dbReference type="NCBIfam" id="TIGR00929">
    <property type="entry name" value="VirB4_CagE"/>
    <property type="match status" value="1"/>
</dbReference>
<dbReference type="InterPro" id="IPR043964">
    <property type="entry name" value="P-loop_TraG"/>
</dbReference>
<sequence>MSALTLKERPVSHYVPYSHHVTDEIIKAKNNEYVAIIKVSGRSAMAASLEEQYDWVEALHNVIRGLPLGKLGLYTHIVGRHVSEYPNSTFPQPFAQQFDDQYRATFNKRGLKVNELFLTLTIHPVQDALLGTVASLEKADPQRLQAWQEESIEDLESGIRAVIAGLHRYDAEVLKIVDRNGFAFSEPGEFFAFLLTGQRLPVPVTDGYMWDSLPSARPIFSRYGELGELRTLENTRKFGMLELFRSPGQLRPGHLDPILSSPYEFIITQSWGSYTGAAAKKLVKKHLKLMRDSNDDAPGQLKQLEKLVEKLETGELGLGDHHATILVWGDEPAELRRSMSNMVAKMADRGLTIKPLEKALEAGFWSQLPGNWSWRTRPEAITSENFLCYNSFHNQLTGKATGNPWGPAVTMLRSVTGDPYFFNYHSSLEEVDSRGDRMPGNTLIIGYIGTGKTVLQGMLLTQAQKFGATALILDKDEGLHVLTLALRGQYFTLRLGIPTGWNPFQQEPTPGNKSFMRKLVTHLAGLSGEPVTTLDKKQIFNAIEQMCRDTIDMQYRGVTLLCQYLTNPEKTVGEDRRTSIKDRLMAWCRGNEYGWVFDNPSDRLNLEAPPGHNPIFGFDLTEILDDEYARGAVTMYLRHRSQAMHDGRRIMNLIDECQHPLEDEHFQVDMKDKCRTIRKMNGILCFSTQEPEAIAENPIGPTIIQQSGTLIFLPNPRAKRETYMKDFGLTAQEFELVKQLGEKSRQFVIKQGSSVTVAELDLSACKEALLVFSGSSDMAVIARQAIAEVGDDPTDWLPLYVQRVKQAREAEQAVQEKTELIYQ</sequence>
<evidence type="ECO:0000313" key="8">
    <source>
        <dbReference type="EMBL" id="PWE15622.1"/>
    </source>
</evidence>
<feature type="domain" description="CagE TrbE VirB component of type IV transporter system central" evidence="6">
    <location>
        <begin position="173"/>
        <end position="377"/>
    </location>
</feature>
<dbReference type="InterPro" id="IPR027417">
    <property type="entry name" value="P-loop_NTPase"/>
</dbReference>